<dbReference type="InterPro" id="IPR042099">
    <property type="entry name" value="ANL_N_sf"/>
</dbReference>
<dbReference type="Gene3D" id="3.40.50.12780">
    <property type="entry name" value="N-terminal domain of ligase-like"/>
    <property type="match status" value="1"/>
</dbReference>
<protein>
    <submittedName>
        <fullName evidence="4">Acetyl-CoA synthetase-like protein</fullName>
    </submittedName>
</protein>
<dbReference type="PANTHER" id="PTHR43439">
    <property type="entry name" value="PHENYLACETATE-COENZYME A LIGASE"/>
    <property type="match status" value="1"/>
</dbReference>
<dbReference type="InterPro" id="IPR029058">
    <property type="entry name" value="AB_hydrolase_fold"/>
</dbReference>
<evidence type="ECO:0000256" key="2">
    <source>
        <dbReference type="ARBA" id="ARBA00022553"/>
    </source>
</evidence>
<dbReference type="PANTHER" id="PTHR43439:SF2">
    <property type="entry name" value="ENZYME, PUTATIVE (JCVI)-RELATED"/>
    <property type="match status" value="1"/>
</dbReference>
<evidence type="ECO:0000313" key="5">
    <source>
        <dbReference type="Proteomes" id="UP000807469"/>
    </source>
</evidence>
<name>A0A9P6CUS4_9AGAR</name>
<evidence type="ECO:0000313" key="4">
    <source>
        <dbReference type="EMBL" id="KAF9474145.1"/>
    </source>
</evidence>
<dbReference type="SUPFAM" id="SSF53474">
    <property type="entry name" value="alpha/beta-Hydrolases"/>
    <property type="match status" value="1"/>
</dbReference>
<keyword evidence="2" id="KW-0597">Phosphoprotein</keyword>
<feature type="domain" description="AMP-dependent synthetase/ligase" evidence="3">
    <location>
        <begin position="84"/>
        <end position="361"/>
    </location>
</feature>
<dbReference type="OrthoDB" id="429813at2759"/>
<dbReference type="Gene3D" id="3.40.50.1820">
    <property type="entry name" value="alpha/beta hydrolase"/>
    <property type="match status" value="1"/>
</dbReference>
<dbReference type="SUPFAM" id="SSF56801">
    <property type="entry name" value="Acetyl-CoA synthetase-like"/>
    <property type="match status" value="1"/>
</dbReference>
<gene>
    <name evidence="4" type="ORF">BDN70DRAFT_997232</name>
</gene>
<evidence type="ECO:0000259" key="3">
    <source>
        <dbReference type="Pfam" id="PF00501"/>
    </source>
</evidence>
<dbReference type="EMBL" id="MU155394">
    <property type="protein sequence ID" value="KAF9474145.1"/>
    <property type="molecule type" value="Genomic_DNA"/>
</dbReference>
<reference evidence="4" key="1">
    <citation type="submission" date="2020-11" db="EMBL/GenBank/DDBJ databases">
        <authorList>
            <consortium name="DOE Joint Genome Institute"/>
            <person name="Ahrendt S."/>
            <person name="Riley R."/>
            <person name="Andreopoulos W."/>
            <person name="Labutti K."/>
            <person name="Pangilinan J."/>
            <person name="Ruiz-Duenas F.J."/>
            <person name="Barrasa J.M."/>
            <person name="Sanchez-Garcia M."/>
            <person name="Camarero S."/>
            <person name="Miyauchi S."/>
            <person name="Serrano A."/>
            <person name="Linde D."/>
            <person name="Babiker R."/>
            <person name="Drula E."/>
            <person name="Ayuso-Fernandez I."/>
            <person name="Pacheco R."/>
            <person name="Padilla G."/>
            <person name="Ferreira P."/>
            <person name="Barriuso J."/>
            <person name="Kellner H."/>
            <person name="Castanera R."/>
            <person name="Alfaro M."/>
            <person name="Ramirez L."/>
            <person name="Pisabarro A.G."/>
            <person name="Kuo A."/>
            <person name="Tritt A."/>
            <person name="Lipzen A."/>
            <person name="He G."/>
            <person name="Yan M."/>
            <person name="Ng V."/>
            <person name="Cullen D."/>
            <person name="Martin F."/>
            <person name="Rosso M.-N."/>
            <person name="Henrissat B."/>
            <person name="Hibbett D."/>
            <person name="Martinez A.T."/>
            <person name="Grigoriev I.V."/>
        </authorList>
    </citation>
    <scope>NUCLEOTIDE SEQUENCE</scope>
    <source>
        <strain evidence="4">CIRM-BRFM 674</strain>
    </source>
</reference>
<dbReference type="InterPro" id="IPR051414">
    <property type="entry name" value="Adenylate-forming_Reductase"/>
</dbReference>
<dbReference type="AlphaFoldDB" id="A0A9P6CUS4"/>
<accession>A0A9P6CUS4</accession>
<proteinExistence type="predicted"/>
<dbReference type="Proteomes" id="UP000807469">
    <property type="component" value="Unassembled WGS sequence"/>
</dbReference>
<evidence type="ECO:0000256" key="1">
    <source>
        <dbReference type="ARBA" id="ARBA00022450"/>
    </source>
</evidence>
<keyword evidence="1" id="KW-0596">Phosphopantetheine</keyword>
<dbReference type="Pfam" id="PF00501">
    <property type="entry name" value="AMP-binding"/>
    <property type="match status" value="1"/>
</dbReference>
<dbReference type="InterPro" id="IPR000873">
    <property type="entry name" value="AMP-dep_synth/lig_dom"/>
</dbReference>
<keyword evidence="5" id="KW-1185">Reference proteome</keyword>
<sequence>MPIESETSTFTAPPYDGSYDILQIIEHHRQHSSNHPLFRYANANGAIQTITWGSASKSFDVATRYVLDNVSLDRSEIVSSYPVVGILANLDSITYYTLVIGIMKSGFTVFPISTRNSADAVAHLMAKTNCKALFVSDDDIIDRLVKASCSAFEASNDGVHVTTVVTPPFEYFYETAGEKSARSTRPILSRVITDPATTPCVIIHSSGTVSFPKPITLTYDMFFQHGNLVRLDGDLGKIISAHSMPMYHLMGFKVIIYSALLGVTLAVFRPSKPSLIPTPEAVLNAAVATASARIFCAPSFLESWVKQKSSVEALKTFKAIMFGGGPLQPSIGNELAGEGVTIVPMLGLTEVGTITSMFPKHTHSDGWDWFALHTHYDFKFVPEEGLKNVYRIIVKKNEFKTPVVNATVDGVPAYDTGDLFIRHPTNPQLWKVYGRAGDIKSKLFLPYFQEKTNPGPIEAGLKSSPYISDALMFGRARFRTGVLIVPSPEHVFDIINHEKTIEYTSLIWKSVQEVNQRSPQHSRIFEEMILIAHPDKPFQYTSKGSIRRQTTLAQYEQEIEELYTLSENEELNSIPTSNDVHSKVPEPDLFFPLIRTAVHTILGANVGDDDDLFRAGADSLCALSIRNAITTGLRNSKALSKHAIAALPSDLLYYLPTISKISIFLYGAAYIDRSINVGNSEGVIAPRMEGAKNGEVKINRPRVLSDEEWQVLMEVTETIVEIVPAEEDEVPLIILHGSPGTVGAFRSMLKSPGPIWAVQMSDDAPTDTAEELVAFYHRKIKAKRPNGPYRLGAYSGSCGLLLLLITTFEAAGDEITQFVMLDHFPTLFIARIDLDTVNLENPKWWTAVLRRSFEGILFLFQNTKGVMAAQSKVRIQEMREAIEGAQGSPGTMRIISRTTRLIKATLGFLLGERFAVEIEKGPNKGRKRFSPALFREFTAKIKTPLTMYLATDGIRAMIPTDKVEDFGAREYFPDAIFREVEGGHIDFLGNEMLLKSLHEDY</sequence>
<comment type="caution">
    <text evidence="4">The sequence shown here is derived from an EMBL/GenBank/DDBJ whole genome shotgun (WGS) entry which is preliminary data.</text>
</comment>
<organism evidence="4 5">
    <name type="scientific">Pholiota conissans</name>
    <dbReference type="NCBI Taxonomy" id="109636"/>
    <lineage>
        <taxon>Eukaryota</taxon>
        <taxon>Fungi</taxon>
        <taxon>Dikarya</taxon>
        <taxon>Basidiomycota</taxon>
        <taxon>Agaricomycotina</taxon>
        <taxon>Agaricomycetes</taxon>
        <taxon>Agaricomycetidae</taxon>
        <taxon>Agaricales</taxon>
        <taxon>Agaricineae</taxon>
        <taxon>Strophariaceae</taxon>
        <taxon>Pholiota</taxon>
    </lineage>
</organism>
<dbReference type="Pfam" id="PF23562">
    <property type="entry name" value="AMP-binding_C_3"/>
    <property type="match status" value="1"/>
</dbReference>